<comment type="similarity">
    <text evidence="1">Belongs to the CWC16 family.</text>
</comment>
<dbReference type="PANTHER" id="PTHR12111">
    <property type="entry name" value="SPLICING FACTOR YJU2"/>
    <property type="match status" value="1"/>
</dbReference>
<evidence type="ECO:0000313" key="4">
    <source>
        <dbReference type="Proteomes" id="UP000019132"/>
    </source>
</evidence>
<evidence type="ECO:0000313" key="3">
    <source>
        <dbReference type="EnsemblProtists" id="PYU1_T012162"/>
    </source>
</evidence>
<evidence type="ECO:0000256" key="1">
    <source>
        <dbReference type="ARBA" id="ARBA00005595"/>
    </source>
</evidence>
<feature type="region of interest" description="Disordered" evidence="2">
    <location>
        <begin position="117"/>
        <end position="148"/>
    </location>
</feature>
<dbReference type="GO" id="GO:0000398">
    <property type="term" value="P:mRNA splicing, via spliceosome"/>
    <property type="evidence" value="ECO:0007669"/>
    <property type="project" value="InterPro"/>
</dbReference>
<evidence type="ECO:0008006" key="5">
    <source>
        <dbReference type="Google" id="ProtNLM"/>
    </source>
</evidence>
<dbReference type="GO" id="GO:0005684">
    <property type="term" value="C:U2-type spliceosomal complex"/>
    <property type="evidence" value="ECO:0007669"/>
    <property type="project" value="TreeGrafter"/>
</dbReference>
<dbReference type="VEuPathDB" id="FungiDB:PYU1_G012136"/>
<dbReference type="STRING" id="431595.K3X4L3"/>
<dbReference type="Pfam" id="PF04502">
    <property type="entry name" value="Saf4_Yju2"/>
    <property type="match status" value="1"/>
</dbReference>
<proteinExistence type="inferred from homology"/>
<dbReference type="GO" id="GO:0071014">
    <property type="term" value="C:post-mRNA release spliceosomal complex"/>
    <property type="evidence" value="ECO:0007669"/>
    <property type="project" value="TreeGrafter"/>
</dbReference>
<protein>
    <recommendedName>
        <fullName evidence="5">Coiled-coil domain-containing protein 130</fullName>
    </recommendedName>
</protein>
<reference evidence="3" key="3">
    <citation type="submission" date="2015-02" db="UniProtKB">
        <authorList>
            <consortium name="EnsemblProtists"/>
        </authorList>
    </citation>
    <scope>IDENTIFICATION</scope>
    <source>
        <strain evidence="3">DAOM BR144</strain>
    </source>
</reference>
<sequence length="345" mass="38353">MSSLSAARADNYYYPRAWRPEHGSINQFHKSHPLGARAKDVAHGVLVVRFEMPFNVWCAHCKTHIGRGVRFNAKKKKCGMYFSTIRYEFALTCANCKGAMVIQTDPENRGYKLVSGVTQQTQGPDAHYSQHDDSSAHAPIEDTEPLNDPQVSMQLATDPFFRLEHDKEDQRVAAKRARGLDALLELKDAHDKDNYSSNAALRAAFRSQKKQIQQRADEADKLGLSIPLVDVHDDDVLAAKAVVYKNIPGKRRASAASSSRHTSTARKLDYKATARTHSKVSTSSGKGAKTDSFQHFGDAMGSHLHRLKMAKKSAAAAETSRSKKQLERSSHGSSLAERARKLLRR</sequence>
<dbReference type="PANTHER" id="PTHR12111:SF2">
    <property type="entry name" value="SPLICING FACTOR YJU2B-RELATED"/>
    <property type="match status" value="1"/>
</dbReference>
<dbReference type="EMBL" id="GL376601">
    <property type="status" value="NOT_ANNOTATED_CDS"/>
    <property type="molecule type" value="Genomic_DNA"/>
</dbReference>
<organism evidence="3 4">
    <name type="scientific">Globisporangium ultimum (strain ATCC 200006 / CBS 805.95 / DAOM BR144)</name>
    <name type="common">Pythium ultimum</name>
    <dbReference type="NCBI Taxonomy" id="431595"/>
    <lineage>
        <taxon>Eukaryota</taxon>
        <taxon>Sar</taxon>
        <taxon>Stramenopiles</taxon>
        <taxon>Oomycota</taxon>
        <taxon>Peronosporomycetes</taxon>
        <taxon>Pythiales</taxon>
        <taxon>Pythiaceae</taxon>
        <taxon>Globisporangium</taxon>
    </lineage>
</organism>
<reference evidence="4" key="1">
    <citation type="journal article" date="2010" name="Genome Biol.">
        <title>Genome sequence of the necrotrophic plant pathogen Pythium ultimum reveals original pathogenicity mechanisms and effector repertoire.</title>
        <authorList>
            <person name="Levesque C.A."/>
            <person name="Brouwer H."/>
            <person name="Cano L."/>
            <person name="Hamilton J.P."/>
            <person name="Holt C."/>
            <person name="Huitema E."/>
            <person name="Raffaele S."/>
            <person name="Robideau G.P."/>
            <person name="Thines M."/>
            <person name="Win J."/>
            <person name="Zerillo M.M."/>
            <person name="Beakes G.W."/>
            <person name="Boore J.L."/>
            <person name="Busam D."/>
            <person name="Dumas B."/>
            <person name="Ferriera S."/>
            <person name="Fuerstenberg S.I."/>
            <person name="Gachon C.M."/>
            <person name="Gaulin E."/>
            <person name="Govers F."/>
            <person name="Grenville-Briggs L."/>
            <person name="Horner N."/>
            <person name="Hostetler J."/>
            <person name="Jiang R.H."/>
            <person name="Johnson J."/>
            <person name="Krajaejun T."/>
            <person name="Lin H."/>
            <person name="Meijer H.J."/>
            <person name="Moore B."/>
            <person name="Morris P."/>
            <person name="Phuntmart V."/>
            <person name="Puiu D."/>
            <person name="Shetty J."/>
            <person name="Stajich J.E."/>
            <person name="Tripathy S."/>
            <person name="Wawra S."/>
            <person name="van West P."/>
            <person name="Whitty B.R."/>
            <person name="Coutinho P.M."/>
            <person name="Henrissat B."/>
            <person name="Martin F."/>
            <person name="Thomas P.D."/>
            <person name="Tyler B.M."/>
            <person name="De Vries R.P."/>
            <person name="Kamoun S."/>
            <person name="Yandell M."/>
            <person name="Tisserat N."/>
            <person name="Buell C.R."/>
        </authorList>
    </citation>
    <scope>NUCLEOTIDE SEQUENCE</scope>
    <source>
        <strain evidence="4">DAOM:BR144</strain>
    </source>
</reference>
<feature type="compositionally biased region" description="Basic and acidic residues" evidence="2">
    <location>
        <begin position="320"/>
        <end position="330"/>
    </location>
</feature>
<dbReference type="InParanoid" id="K3X4L3"/>
<dbReference type="Proteomes" id="UP000019132">
    <property type="component" value="Unassembled WGS sequence"/>
</dbReference>
<keyword evidence="4" id="KW-1185">Reference proteome</keyword>
<name>K3X4L3_GLOUD</name>
<reference evidence="4" key="2">
    <citation type="submission" date="2010-04" db="EMBL/GenBank/DDBJ databases">
        <authorList>
            <person name="Buell R."/>
            <person name="Hamilton J."/>
            <person name="Hostetler J."/>
        </authorList>
    </citation>
    <scope>NUCLEOTIDE SEQUENCE [LARGE SCALE GENOMIC DNA]</scope>
    <source>
        <strain evidence="4">DAOM:BR144</strain>
    </source>
</reference>
<accession>K3X4L3</accession>
<dbReference type="eggNOG" id="KOG2990">
    <property type="taxonomic scope" value="Eukaryota"/>
</dbReference>
<feature type="region of interest" description="Disordered" evidence="2">
    <location>
        <begin position="250"/>
        <end position="345"/>
    </location>
</feature>
<dbReference type="EnsemblProtists" id="PYU1_T012162">
    <property type="protein sequence ID" value="PYU1_T012162"/>
    <property type="gene ID" value="PYU1_G012136"/>
</dbReference>
<evidence type="ECO:0000256" key="2">
    <source>
        <dbReference type="SAM" id="MobiDB-lite"/>
    </source>
</evidence>
<dbReference type="InterPro" id="IPR007590">
    <property type="entry name" value="Saf4/Yju2"/>
</dbReference>
<dbReference type="OMA" id="RNMSVWD"/>
<dbReference type="AlphaFoldDB" id="K3X4L3"/>
<dbReference type="HOGENOM" id="CLU_050402_1_0_1"/>